<dbReference type="AlphaFoldDB" id="A0A7G6TTD8"/>
<reference evidence="2" key="1">
    <citation type="journal article" date="2020" name="Mol. Plant Microbe">
        <title>Rhizobial microsymbionts of the narrowly endemic Oxytropis species growing in Kamchatka are characterized by significant genetic diversity and possess a set of genes that are associated with T3SS and T6SS secretion systems and can affect the development of symbiosis.</title>
        <authorList>
            <person name="Safronova V."/>
            <person name="Guro P."/>
            <person name="Sazanova A."/>
            <person name="Kuznetsova I."/>
            <person name="Belimov A."/>
            <person name="Yakubov V."/>
            <person name="Chirak E."/>
            <person name="Afonin A."/>
            <person name="Gogolev Y."/>
            <person name="Andronov E."/>
            <person name="Tikhonovich I."/>
        </authorList>
    </citation>
    <scope>NUCLEOTIDE SEQUENCE [LARGE SCALE GENOMIC DNA]</scope>
    <source>
        <strain evidence="2">581</strain>
    </source>
</reference>
<sequence>MTVVTMRNWKDDIDLDCTLRDIYANRLKMSPITEDQLSELLEMGLAEVVDDQVKLTERGYRKIA</sequence>
<evidence type="ECO:0000313" key="2">
    <source>
        <dbReference type="Proteomes" id="UP000515291"/>
    </source>
</evidence>
<organism evidence="1 2">
    <name type="scientific">Tardiphaga robiniae</name>
    <dbReference type="NCBI Taxonomy" id="943830"/>
    <lineage>
        <taxon>Bacteria</taxon>
        <taxon>Pseudomonadati</taxon>
        <taxon>Pseudomonadota</taxon>
        <taxon>Alphaproteobacteria</taxon>
        <taxon>Hyphomicrobiales</taxon>
        <taxon>Nitrobacteraceae</taxon>
        <taxon>Tardiphaga</taxon>
    </lineage>
</organism>
<dbReference type="EMBL" id="CP050292">
    <property type="protein sequence ID" value="QND70020.1"/>
    <property type="molecule type" value="Genomic_DNA"/>
</dbReference>
<accession>A0A7G6TTD8</accession>
<gene>
    <name evidence="1" type="ORF">HB776_01255</name>
</gene>
<dbReference type="KEGG" id="trb:HB776_01255"/>
<dbReference type="Proteomes" id="UP000515291">
    <property type="component" value="Chromosome"/>
</dbReference>
<evidence type="ECO:0000313" key="1">
    <source>
        <dbReference type="EMBL" id="QND70020.1"/>
    </source>
</evidence>
<name>A0A7G6TTD8_9BRAD</name>
<protein>
    <submittedName>
        <fullName evidence="1">Uncharacterized protein</fullName>
    </submittedName>
</protein>
<proteinExistence type="predicted"/>